<evidence type="ECO:0000259" key="10">
    <source>
        <dbReference type="PROSITE" id="PS51192"/>
    </source>
</evidence>
<organism evidence="12 13">
    <name type="scientific">Bullifex porci</name>
    <dbReference type="NCBI Taxonomy" id="2606638"/>
    <lineage>
        <taxon>Bacteria</taxon>
        <taxon>Pseudomonadati</taxon>
        <taxon>Spirochaetota</taxon>
        <taxon>Spirochaetia</taxon>
        <taxon>Spirochaetales</taxon>
        <taxon>Spirochaetaceae</taxon>
        <taxon>Bullifex</taxon>
    </lineage>
</organism>
<dbReference type="PROSITE" id="PS51194">
    <property type="entry name" value="HELICASE_CTER"/>
    <property type="match status" value="1"/>
</dbReference>
<dbReference type="Pfam" id="PF00271">
    <property type="entry name" value="Helicase_C"/>
    <property type="match status" value="1"/>
</dbReference>
<keyword evidence="6" id="KW-0238">DNA-binding</keyword>
<evidence type="ECO:0000259" key="11">
    <source>
        <dbReference type="PROSITE" id="PS51194"/>
    </source>
</evidence>
<sequence length="442" mass="49995">MKYDIDTIAKERFNIVSLREHQRLVINEIISGFTKANGAMIVVLPTGGGKSLCFQLPAIVADGITIIIYPILALMRDQSAALKRLNIEHCVLTSKSNKKKALLDILSNKAKIIITTMESLTNPLILTFLSAQKISLVVFDEAHTVISWGESFRPKYLETKRVLKFLKPQQVLAFTATLDSYTESKLCELLFISKPKIIAASMNRENIIYHRIRSLFPIMDIVTLLKASSTRPAIVFTRSRKRCEQLAILLSPYFKTMFYHAGLSSEKRLEIEKQFYKSSDSVMCATIAYGMGVDKRDIKTVIHYDLSQSASDYLQESGRAGRDGSIVNAYVLIKADEDSPLKNLFLSNKCIRESLINLMGKKLIGECQGCDSCENKFTQAWGEERILKAARHLPLVFNTSSLSQYLLRKKEFKGIKKLELDNAIHILLEEKKLKSIFSKLYS</sequence>
<comment type="catalytic activity">
    <reaction evidence="8">
        <text>Couples ATP hydrolysis with the unwinding of duplex DNA by translocating in the 3'-5' direction.</text>
        <dbReference type="EC" id="5.6.2.4"/>
    </reaction>
</comment>
<dbReference type="Proteomes" id="UP000460549">
    <property type="component" value="Unassembled WGS sequence"/>
</dbReference>
<dbReference type="GO" id="GO:0003677">
    <property type="term" value="F:DNA binding"/>
    <property type="evidence" value="ECO:0007669"/>
    <property type="project" value="UniProtKB-KW"/>
</dbReference>
<keyword evidence="3" id="KW-0378">Hydrolase</keyword>
<dbReference type="PANTHER" id="PTHR13710:SF105">
    <property type="entry name" value="ATP-DEPENDENT DNA HELICASE Q1"/>
    <property type="match status" value="1"/>
</dbReference>
<evidence type="ECO:0000313" key="12">
    <source>
        <dbReference type="EMBL" id="MSU06668.1"/>
    </source>
</evidence>
<dbReference type="EC" id="5.6.2.4" evidence="9"/>
<dbReference type="GO" id="GO:0005694">
    <property type="term" value="C:chromosome"/>
    <property type="evidence" value="ECO:0007669"/>
    <property type="project" value="TreeGrafter"/>
</dbReference>
<evidence type="ECO:0000256" key="6">
    <source>
        <dbReference type="ARBA" id="ARBA00023125"/>
    </source>
</evidence>
<proteinExistence type="inferred from homology"/>
<evidence type="ECO:0000256" key="7">
    <source>
        <dbReference type="ARBA" id="ARBA00023235"/>
    </source>
</evidence>
<dbReference type="SMART" id="SM00487">
    <property type="entry name" value="DEXDc"/>
    <property type="match status" value="1"/>
</dbReference>
<feature type="domain" description="Helicase C-terminal" evidence="11">
    <location>
        <begin position="220"/>
        <end position="364"/>
    </location>
</feature>
<dbReference type="PROSITE" id="PS51192">
    <property type="entry name" value="HELICASE_ATP_BIND_1"/>
    <property type="match status" value="1"/>
</dbReference>
<dbReference type="NCBIfam" id="TIGR00614">
    <property type="entry name" value="recQ_fam"/>
    <property type="match status" value="1"/>
</dbReference>
<accession>A0A7X2TS56</accession>
<evidence type="ECO:0000313" key="13">
    <source>
        <dbReference type="Proteomes" id="UP000460549"/>
    </source>
</evidence>
<dbReference type="EMBL" id="VUNN01000015">
    <property type="protein sequence ID" value="MSU06668.1"/>
    <property type="molecule type" value="Genomic_DNA"/>
</dbReference>
<dbReference type="GO" id="GO:0016787">
    <property type="term" value="F:hydrolase activity"/>
    <property type="evidence" value="ECO:0007669"/>
    <property type="project" value="UniProtKB-KW"/>
</dbReference>
<gene>
    <name evidence="12" type="ORF">FYJ80_07750</name>
</gene>
<keyword evidence="4 12" id="KW-0347">Helicase</keyword>
<name>A0A7X2TS56_9SPIO</name>
<dbReference type="RefSeq" id="WP_154425697.1">
    <property type="nucleotide sequence ID" value="NZ_VUNN01000015.1"/>
</dbReference>
<dbReference type="AlphaFoldDB" id="A0A7X2TS56"/>
<evidence type="ECO:0000256" key="2">
    <source>
        <dbReference type="ARBA" id="ARBA00022741"/>
    </source>
</evidence>
<dbReference type="InterPro" id="IPR027417">
    <property type="entry name" value="P-loop_NTPase"/>
</dbReference>
<keyword evidence="7" id="KW-0413">Isomerase</keyword>
<dbReference type="CDD" id="cd17920">
    <property type="entry name" value="DEXHc_RecQ"/>
    <property type="match status" value="1"/>
</dbReference>
<evidence type="ECO:0000256" key="1">
    <source>
        <dbReference type="ARBA" id="ARBA00005446"/>
    </source>
</evidence>
<evidence type="ECO:0000256" key="5">
    <source>
        <dbReference type="ARBA" id="ARBA00022840"/>
    </source>
</evidence>
<dbReference type="GO" id="GO:0009378">
    <property type="term" value="F:four-way junction helicase activity"/>
    <property type="evidence" value="ECO:0007669"/>
    <property type="project" value="TreeGrafter"/>
</dbReference>
<dbReference type="SUPFAM" id="SSF52540">
    <property type="entry name" value="P-loop containing nucleoside triphosphate hydrolases"/>
    <property type="match status" value="1"/>
</dbReference>
<dbReference type="InterPro" id="IPR001650">
    <property type="entry name" value="Helicase_C-like"/>
</dbReference>
<keyword evidence="13" id="KW-1185">Reference proteome</keyword>
<evidence type="ECO:0000256" key="9">
    <source>
        <dbReference type="ARBA" id="ARBA00034808"/>
    </source>
</evidence>
<dbReference type="InterPro" id="IPR011545">
    <property type="entry name" value="DEAD/DEAH_box_helicase_dom"/>
</dbReference>
<keyword evidence="2" id="KW-0547">Nucleotide-binding</keyword>
<evidence type="ECO:0000256" key="8">
    <source>
        <dbReference type="ARBA" id="ARBA00034617"/>
    </source>
</evidence>
<comment type="similarity">
    <text evidence="1">Belongs to the helicase family. RecQ subfamily.</text>
</comment>
<dbReference type="GO" id="GO:0000724">
    <property type="term" value="P:double-strand break repair via homologous recombination"/>
    <property type="evidence" value="ECO:0007669"/>
    <property type="project" value="TreeGrafter"/>
</dbReference>
<dbReference type="GO" id="GO:0043138">
    <property type="term" value="F:3'-5' DNA helicase activity"/>
    <property type="evidence" value="ECO:0007669"/>
    <property type="project" value="UniProtKB-EC"/>
</dbReference>
<feature type="domain" description="Helicase ATP-binding" evidence="10">
    <location>
        <begin position="31"/>
        <end position="196"/>
    </location>
</feature>
<dbReference type="Pfam" id="PF00270">
    <property type="entry name" value="DEAD"/>
    <property type="match status" value="1"/>
</dbReference>
<protein>
    <recommendedName>
        <fullName evidence="9">DNA 3'-5' helicase</fullName>
        <ecNumber evidence="9">5.6.2.4</ecNumber>
    </recommendedName>
</protein>
<dbReference type="InterPro" id="IPR004589">
    <property type="entry name" value="DNA_helicase_ATP-dep_RecQ"/>
</dbReference>
<evidence type="ECO:0000256" key="4">
    <source>
        <dbReference type="ARBA" id="ARBA00022806"/>
    </source>
</evidence>
<dbReference type="PANTHER" id="PTHR13710">
    <property type="entry name" value="DNA HELICASE RECQ FAMILY MEMBER"/>
    <property type="match status" value="1"/>
</dbReference>
<dbReference type="SMART" id="SM00490">
    <property type="entry name" value="HELICc"/>
    <property type="match status" value="1"/>
</dbReference>
<comment type="caution">
    <text evidence="12">The sequence shown here is derived from an EMBL/GenBank/DDBJ whole genome shotgun (WGS) entry which is preliminary data.</text>
</comment>
<dbReference type="Gene3D" id="3.40.50.300">
    <property type="entry name" value="P-loop containing nucleotide triphosphate hydrolases"/>
    <property type="match status" value="2"/>
</dbReference>
<reference evidence="12 13" key="1">
    <citation type="submission" date="2019-08" db="EMBL/GenBank/DDBJ databases">
        <title>In-depth cultivation of the pig gut microbiome towards novel bacterial diversity and tailored functional studies.</title>
        <authorList>
            <person name="Wylensek D."/>
            <person name="Hitch T.C.A."/>
            <person name="Clavel T."/>
        </authorList>
    </citation>
    <scope>NUCLEOTIDE SEQUENCE [LARGE SCALE GENOMIC DNA]</scope>
    <source>
        <strain evidence="12 13">NM-380-WT-3C1</strain>
    </source>
</reference>
<dbReference type="GO" id="GO:0005524">
    <property type="term" value="F:ATP binding"/>
    <property type="evidence" value="ECO:0007669"/>
    <property type="project" value="UniProtKB-KW"/>
</dbReference>
<dbReference type="InterPro" id="IPR014001">
    <property type="entry name" value="Helicase_ATP-bd"/>
</dbReference>
<keyword evidence="5" id="KW-0067">ATP-binding</keyword>
<evidence type="ECO:0000256" key="3">
    <source>
        <dbReference type="ARBA" id="ARBA00022801"/>
    </source>
</evidence>
<dbReference type="GO" id="GO:0005737">
    <property type="term" value="C:cytoplasm"/>
    <property type="evidence" value="ECO:0007669"/>
    <property type="project" value="TreeGrafter"/>
</dbReference>